<dbReference type="PROSITE" id="PS00552">
    <property type="entry name" value="HTH_MERR_1"/>
    <property type="match status" value="1"/>
</dbReference>
<dbReference type="PANTHER" id="PTHR30204">
    <property type="entry name" value="REDOX-CYCLING DRUG-SENSING TRANSCRIPTIONAL ACTIVATOR SOXR"/>
    <property type="match status" value="1"/>
</dbReference>
<reference evidence="3" key="1">
    <citation type="journal article" date="2014" name="Int. J. Syst. Evol. Microbiol.">
        <title>Complete genome sequence of Corynebacterium casei LMG S-19264T (=DSM 44701T), isolated from a smear-ripened cheese.</title>
        <authorList>
            <consortium name="US DOE Joint Genome Institute (JGI-PGF)"/>
            <person name="Walter F."/>
            <person name="Albersmeier A."/>
            <person name="Kalinowski J."/>
            <person name="Ruckert C."/>
        </authorList>
    </citation>
    <scope>NUCLEOTIDE SEQUENCE</scope>
    <source>
        <strain evidence="3">VKM B-1513</strain>
    </source>
</reference>
<keyword evidence="4" id="KW-1185">Reference proteome</keyword>
<name>A0A9W6IRC2_9PROT</name>
<dbReference type="RefSeq" id="WP_271188281.1">
    <property type="nucleotide sequence ID" value="NZ_BSFE01000016.1"/>
</dbReference>
<dbReference type="InterPro" id="IPR047057">
    <property type="entry name" value="MerR_fam"/>
</dbReference>
<dbReference type="EMBL" id="BSFE01000016">
    <property type="protein sequence ID" value="GLK53949.1"/>
    <property type="molecule type" value="Genomic_DNA"/>
</dbReference>
<evidence type="ECO:0000256" key="1">
    <source>
        <dbReference type="ARBA" id="ARBA00023125"/>
    </source>
</evidence>
<reference evidence="3" key="2">
    <citation type="submission" date="2023-01" db="EMBL/GenBank/DDBJ databases">
        <authorList>
            <person name="Sun Q."/>
            <person name="Evtushenko L."/>
        </authorList>
    </citation>
    <scope>NUCLEOTIDE SEQUENCE</scope>
    <source>
        <strain evidence="3">VKM B-1513</strain>
    </source>
</reference>
<feature type="domain" description="HTH merR-type" evidence="2">
    <location>
        <begin position="1"/>
        <end position="69"/>
    </location>
</feature>
<evidence type="ECO:0000313" key="3">
    <source>
        <dbReference type="EMBL" id="GLK53949.1"/>
    </source>
</evidence>
<evidence type="ECO:0000259" key="2">
    <source>
        <dbReference type="PROSITE" id="PS50937"/>
    </source>
</evidence>
<dbReference type="CDD" id="cd04785">
    <property type="entry name" value="HTH_CadR-PbrR-like"/>
    <property type="match status" value="1"/>
</dbReference>
<accession>A0A9W6IRC2</accession>
<evidence type="ECO:0000313" key="4">
    <source>
        <dbReference type="Proteomes" id="UP001143486"/>
    </source>
</evidence>
<dbReference type="SUPFAM" id="SSF46955">
    <property type="entry name" value="Putative DNA-binding domain"/>
    <property type="match status" value="1"/>
</dbReference>
<gene>
    <name evidence="3" type="ORF">GCM10017621_34570</name>
</gene>
<dbReference type="InterPro" id="IPR000551">
    <property type="entry name" value="MerR-type_HTH_dom"/>
</dbReference>
<dbReference type="SMART" id="SM00422">
    <property type="entry name" value="HTH_MERR"/>
    <property type="match status" value="1"/>
</dbReference>
<organism evidence="3 4">
    <name type="scientific">Maricaulis virginensis</name>
    <dbReference type="NCBI Taxonomy" id="144022"/>
    <lineage>
        <taxon>Bacteria</taxon>
        <taxon>Pseudomonadati</taxon>
        <taxon>Pseudomonadota</taxon>
        <taxon>Alphaproteobacteria</taxon>
        <taxon>Maricaulales</taxon>
        <taxon>Maricaulaceae</taxon>
        <taxon>Maricaulis</taxon>
    </lineage>
</organism>
<keyword evidence="1" id="KW-0238">DNA-binding</keyword>
<comment type="caution">
    <text evidence="3">The sequence shown here is derived from an EMBL/GenBank/DDBJ whole genome shotgun (WGS) entry which is preliminary data.</text>
</comment>
<dbReference type="Gene3D" id="1.10.1660.10">
    <property type="match status" value="1"/>
</dbReference>
<dbReference type="Proteomes" id="UP001143486">
    <property type="component" value="Unassembled WGS sequence"/>
</dbReference>
<dbReference type="GO" id="GO:0003700">
    <property type="term" value="F:DNA-binding transcription factor activity"/>
    <property type="evidence" value="ECO:0007669"/>
    <property type="project" value="InterPro"/>
</dbReference>
<sequence>MQIGDLSRQSGVNIETIRYYERIGILPKPARQSNGRRSYGPADADRLGFIRHARDLGFDLKNIQVLLALQEQPEASCDDASRIAQDQLESVESRIARLIKLREELRRMVSECSRGRVAECRVIDALVPSRNS</sequence>
<dbReference type="Pfam" id="PF13411">
    <property type="entry name" value="MerR_1"/>
    <property type="match status" value="1"/>
</dbReference>
<dbReference type="AlphaFoldDB" id="A0A9W6IRC2"/>
<dbReference type="PANTHER" id="PTHR30204:SF92">
    <property type="entry name" value="HTH-TYPE TRANSCRIPTIONAL REGULATOR ZNTR"/>
    <property type="match status" value="1"/>
</dbReference>
<proteinExistence type="predicted"/>
<dbReference type="GO" id="GO:0003677">
    <property type="term" value="F:DNA binding"/>
    <property type="evidence" value="ECO:0007669"/>
    <property type="project" value="UniProtKB-KW"/>
</dbReference>
<protein>
    <submittedName>
        <fullName evidence="3">MerR family transcriptional regulator</fullName>
    </submittedName>
</protein>
<dbReference type="PROSITE" id="PS50937">
    <property type="entry name" value="HTH_MERR_2"/>
    <property type="match status" value="1"/>
</dbReference>
<dbReference type="InterPro" id="IPR009061">
    <property type="entry name" value="DNA-bd_dom_put_sf"/>
</dbReference>
<dbReference type="PRINTS" id="PR00040">
    <property type="entry name" value="HTHMERR"/>
</dbReference>